<dbReference type="EMBL" id="CACRSL010000003">
    <property type="protein sequence ID" value="VYS92430.1"/>
    <property type="molecule type" value="Genomic_DNA"/>
</dbReference>
<evidence type="ECO:0000313" key="6">
    <source>
        <dbReference type="EMBL" id="VYS92430.1"/>
    </source>
</evidence>
<proteinExistence type="predicted"/>
<feature type="domain" description="HTH merR-type" evidence="5">
    <location>
        <begin position="1"/>
        <end position="68"/>
    </location>
</feature>
<keyword evidence="2" id="KW-0805">Transcription regulation</keyword>
<dbReference type="InterPro" id="IPR000551">
    <property type="entry name" value="MerR-type_HTH_dom"/>
</dbReference>
<dbReference type="SUPFAM" id="SSF46955">
    <property type="entry name" value="Putative DNA-binding domain"/>
    <property type="match status" value="1"/>
</dbReference>
<dbReference type="CDD" id="cd00592">
    <property type="entry name" value="HTH_MerR-like"/>
    <property type="match status" value="1"/>
</dbReference>
<name>A0A6N2SKY0_9FIRM</name>
<dbReference type="AlphaFoldDB" id="A0A6N2SKY0"/>
<dbReference type="GO" id="GO:0003700">
    <property type="term" value="F:DNA-binding transcription factor activity"/>
    <property type="evidence" value="ECO:0007669"/>
    <property type="project" value="InterPro"/>
</dbReference>
<dbReference type="GO" id="GO:0003677">
    <property type="term" value="F:DNA binding"/>
    <property type="evidence" value="ECO:0007669"/>
    <property type="project" value="UniProtKB-KW"/>
</dbReference>
<dbReference type="Pfam" id="PF13411">
    <property type="entry name" value="MerR_1"/>
    <property type="match status" value="1"/>
</dbReference>
<protein>
    <submittedName>
        <fullName evidence="6">HTH-type transcriptional regulator CueR</fullName>
    </submittedName>
</protein>
<dbReference type="Gene3D" id="1.10.1660.10">
    <property type="match status" value="1"/>
</dbReference>
<evidence type="ECO:0000256" key="2">
    <source>
        <dbReference type="ARBA" id="ARBA00023015"/>
    </source>
</evidence>
<dbReference type="InterPro" id="IPR009061">
    <property type="entry name" value="DNA-bd_dom_put_sf"/>
</dbReference>
<evidence type="ECO:0000256" key="1">
    <source>
        <dbReference type="ARBA" id="ARBA00022491"/>
    </source>
</evidence>
<evidence type="ECO:0000256" key="3">
    <source>
        <dbReference type="ARBA" id="ARBA00023125"/>
    </source>
</evidence>
<reference evidence="6" key="1">
    <citation type="submission" date="2019-11" db="EMBL/GenBank/DDBJ databases">
        <authorList>
            <person name="Feng L."/>
        </authorList>
    </citation>
    <scope>NUCLEOTIDE SEQUENCE</scope>
    <source>
        <strain evidence="6">AundefinedLFYP135</strain>
    </source>
</reference>
<sequence length="295" mass="33933">MKINEICQKTGLTKKAVAYYQEKGLISPASQENGYREFTQEEAGRLGTIAFLRRLGLPVQEIALLLASPGDAGATKLVQARQEDRLALQKKQLELLNRYLDGESPEALERQLEFLEQKQTIRQKLLGAFPGYYGRYISIHFGRFLQSPIETPEQRDAYEQILTFLDGVEFPPLTPGCQALLEQAETQAGDRELAAQPQRMEETMADFDAFWEENQKPVLEYLQWKQSEEFQQSAMGEWMALFREFGKSSGYYDVFLPQMRRLSPAYEAYSRRLEEANQKLLEKLPPDLAKTLLEE</sequence>
<dbReference type="InterPro" id="IPR047057">
    <property type="entry name" value="MerR_fam"/>
</dbReference>
<dbReference type="SMART" id="SM00422">
    <property type="entry name" value="HTH_MERR"/>
    <property type="match status" value="1"/>
</dbReference>
<accession>A0A6N2SKY0</accession>
<keyword evidence="4" id="KW-0804">Transcription</keyword>
<gene>
    <name evidence="6" type="primary">cueR</name>
    <name evidence="6" type="ORF">AULFYP135_00935</name>
</gene>
<organism evidence="6">
    <name type="scientific">uncultured Anaerotruncus sp</name>
    <dbReference type="NCBI Taxonomy" id="905011"/>
    <lineage>
        <taxon>Bacteria</taxon>
        <taxon>Bacillati</taxon>
        <taxon>Bacillota</taxon>
        <taxon>Clostridia</taxon>
        <taxon>Eubacteriales</taxon>
        <taxon>Oscillospiraceae</taxon>
        <taxon>Anaerotruncus</taxon>
        <taxon>environmental samples</taxon>
    </lineage>
</organism>
<dbReference type="PANTHER" id="PTHR30204:SF69">
    <property type="entry name" value="MERR-FAMILY TRANSCRIPTIONAL REGULATOR"/>
    <property type="match status" value="1"/>
</dbReference>
<dbReference type="PANTHER" id="PTHR30204">
    <property type="entry name" value="REDOX-CYCLING DRUG-SENSING TRANSCRIPTIONAL ACTIVATOR SOXR"/>
    <property type="match status" value="1"/>
</dbReference>
<evidence type="ECO:0000259" key="5">
    <source>
        <dbReference type="PROSITE" id="PS50937"/>
    </source>
</evidence>
<keyword evidence="1" id="KW-0678">Repressor</keyword>
<dbReference type="PROSITE" id="PS50937">
    <property type="entry name" value="HTH_MERR_2"/>
    <property type="match status" value="1"/>
</dbReference>
<evidence type="ECO:0000256" key="4">
    <source>
        <dbReference type="ARBA" id="ARBA00023163"/>
    </source>
</evidence>
<keyword evidence="3" id="KW-0238">DNA-binding</keyword>